<dbReference type="AlphaFoldDB" id="A0A3B0VCL8"/>
<accession>A0A3B0VCL8</accession>
<dbReference type="InterPro" id="IPR033746">
    <property type="entry name" value="GGa_phosphorylase"/>
</dbReference>
<dbReference type="PIRSF" id="PIRSF003059">
    <property type="entry name" value="Sucrose_phosphorylase"/>
    <property type="match status" value="1"/>
</dbReference>
<reference evidence="4" key="1">
    <citation type="submission" date="2018-06" db="EMBL/GenBank/DDBJ databases">
        <authorList>
            <person name="Zhirakovskaya E."/>
        </authorList>
    </citation>
    <scope>NUCLEOTIDE SEQUENCE</scope>
</reference>
<dbReference type="InterPro" id="IPR045857">
    <property type="entry name" value="O16G_dom_2"/>
</dbReference>
<proteinExistence type="predicted"/>
<evidence type="ECO:0000313" key="4">
    <source>
        <dbReference type="EMBL" id="VAW29564.1"/>
    </source>
</evidence>
<protein>
    <submittedName>
        <fullName evidence="4">Uncharacterized glycosyltransferase YcjM</fullName>
    </submittedName>
</protein>
<dbReference type="Gene3D" id="3.20.20.80">
    <property type="entry name" value="Glycosidases"/>
    <property type="match status" value="1"/>
</dbReference>
<gene>
    <name evidence="4" type="ORF">MNBD_BACTEROID07-1802</name>
</gene>
<dbReference type="InterPro" id="IPR016377">
    <property type="entry name" value="Sucrose_GGa_phosphorylase-rel"/>
</dbReference>
<dbReference type="CDD" id="cd11356">
    <property type="entry name" value="AmyAc_Sucrose_phosphorylase-like_1"/>
    <property type="match status" value="1"/>
</dbReference>
<dbReference type="PANTHER" id="PTHR38784">
    <property type="entry name" value="SUCROSE PHOSPHORYLASE"/>
    <property type="match status" value="1"/>
</dbReference>
<sequence>MNELDILEELRILYGEKAEEVKTQVDAVVEKYRLLLPDYEKQLSEKDAVLITYADTIRRKGQFPLETLDEFLSQNLADLINTVHILPFFPFSSDDGFAITNYYAVNPEFGSWQHIEQLSARYHLMFDAVINHISSNSDWFKAFLAGNPDFAKFFIEVDEKDVRLKQVFRPRALPLVHKYPAKSGEIKSIWTTFSEDQVDLNYANGKVFATILDLLLFYISKGARLIRLDAVGFLWKCLGTTCLHLPETHLVIQLYRKIVESLTSGILFVTETNVPHKDNISYFGNGNNEAHMVYNFTLPPLLAFSLITSNVQKLGKWLSRLELPVGDACYFNFTASHDGIGLQPVKGILTAEEIEELEDRAKANNGFVSYKDNPDGTRSPYELNCSYLNIVSCLEDSWPLKAQKFMLTQAFMVTIPGIPGIYIHSLLGTQNDLAAVEESSIKRRINRSKLHYDKLLESLSEKDSLQNLIFSGYKKLLQVRRSYKWFDPFLSFETKTEDNQVIIIQKRRGEKYFWALFNFSGKERDYCFSPTIKVKDLISGATEYSDNLFLEPYAYRWFESVS</sequence>
<evidence type="ECO:0000259" key="3">
    <source>
        <dbReference type="SMART" id="SM00642"/>
    </source>
</evidence>
<dbReference type="Pfam" id="PF00128">
    <property type="entry name" value="Alpha-amylase"/>
    <property type="match status" value="1"/>
</dbReference>
<evidence type="ECO:0000256" key="1">
    <source>
        <dbReference type="ARBA" id="ARBA00022676"/>
    </source>
</evidence>
<feature type="domain" description="Glycosyl hydrolase family 13 catalytic" evidence="3">
    <location>
        <begin position="47"/>
        <end position="451"/>
    </location>
</feature>
<dbReference type="SMART" id="SM00642">
    <property type="entry name" value="Aamy"/>
    <property type="match status" value="1"/>
</dbReference>
<organism evidence="4">
    <name type="scientific">hydrothermal vent metagenome</name>
    <dbReference type="NCBI Taxonomy" id="652676"/>
    <lineage>
        <taxon>unclassified sequences</taxon>
        <taxon>metagenomes</taxon>
        <taxon>ecological metagenomes</taxon>
    </lineage>
</organism>
<keyword evidence="2 4" id="KW-0808">Transferase</keyword>
<keyword evidence="1" id="KW-0328">Glycosyltransferase</keyword>
<dbReference type="GO" id="GO:0016757">
    <property type="term" value="F:glycosyltransferase activity"/>
    <property type="evidence" value="ECO:0007669"/>
    <property type="project" value="UniProtKB-KW"/>
</dbReference>
<name>A0A3B0VCL8_9ZZZZ</name>
<dbReference type="PANTHER" id="PTHR38784:SF1">
    <property type="entry name" value="SUCROSE PHOSPHORYLASE"/>
    <property type="match status" value="1"/>
</dbReference>
<dbReference type="InterPro" id="IPR017853">
    <property type="entry name" value="GH"/>
</dbReference>
<dbReference type="InterPro" id="IPR006047">
    <property type="entry name" value="GH13_cat_dom"/>
</dbReference>
<dbReference type="SUPFAM" id="SSF51445">
    <property type="entry name" value="(Trans)glycosidases"/>
    <property type="match status" value="1"/>
</dbReference>
<evidence type="ECO:0000256" key="2">
    <source>
        <dbReference type="ARBA" id="ARBA00022679"/>
    </source>
</evidence>
<dbReference type="GO" id="GO:0005975">
    <property type="term" value="P:carbohydrate metabolic process"/>
    <property type="evidence" value="ECO:0007669"/>
    <property type="project" value="InterPro"/>
</dbReference>
<dbReference type="EMBL" id="UOET01000382">
    <property type="protein sequence ID" value="VAW29564.1"/>
    <property type="molecule type" value="Genomic_DNA"/>
</dbReference>
<dbReference type="Gene3D" id="3.90.400.10">
    <property type="entry name" value="Oligo-1,6-glucosidase, Domain 2"/>
    <property type="match status" value="1"/>
</dbReference>